<dbReference type="EMBL" id="JAHQCW010000003">
    <property type="protein sequence ID" value="MBU9735578.1"/>
    <property type="molecule type" value="Genomic_DNA"/>
</dbReference>
<dbReference type="Gene3D" id="1.10.10.60">
    <property type="entry name" value="Homeodomain-like"/>
    <property type="match status" value="2"/>
</dbReference>
<dbReference type="GO" id="GO:0003700">
    <property type="term" value="F:DNA-binding transcription factor activity"/>
    <property type="evidence" value="ECO:0007669"/>
    <property type="project" value="InterPro"/>
</dbReference>
<protein>
    <submittedName>
        <fullName evidence="5">AraC family transcriptional regulator</fullName>
    </submittedName>
</protein>
<accession>A0A949JUW5</accession>
<gene>
    <name evidence="5" type="ORF">KTH89_03450</name>
</gene>
<evidence type="ECO:0000256" key="2">
    <source>
        <dbReference type="ARBA" id="ARBA00023125"/>
    </source>
</evidence>
<proteinExistence type="predicted"/>
<dbReference type="Pfam" id="PF02311">
    <property type="entry name" value="AraC_binding"/>
    <property type="match status" value="1"/>
</dbReference>
<keyword evidence="2" id="KW-0238">DNA-binding</keyword>
<dbReference type="AlphaFoldDB" id="A0A949JUW5"/>
<dbReference type="SUPFAM" id="SSF51215">
    <property type="entry name" value="Regulatory protein AraC"/>
    <property type="match status" value="1"/>
</dbReference>
<evidence type="ECO:0000259" key="4">
    <source>
        <dbReference type="PROSITE" id="PS01124"/>
    </source>
</evidence>
<keyword evidence="1" id="KW-0805">Transcription regulation</keyword>
<dbReference type="InterPro" id="IPR009057">
    <property type="entry name" value="Homeodomain-like_sf"/>
</dbReference>
<organism evidence="5 6">
    <name type="scientific">Diplocloster agilis</name>
    <dbReference type="NCBI Taxonomy" id="2850323"/>
    <lineage>
        <taxon>Bacteria</taxon>
        <taxon>Bacillati</taxon>
        <taxon>Bacillota</taxon>
        <taxon>Clostridia</taxon>
        <taxon>Lachnospirales</taxon>
        <taxon>Lachnospiraceae</taxon>
        <taxon>Diplocloster</taxon>
    </lineage>
</organism>
<keyword evidence="6" id="KW-1185">Reference proteome</keyword>
<dbReference type="InterPro" id="IPR003313">
    <property type="entry name" value="AraC-bd"/>
</dbReference>
<sequence>MKIEMRNTMSTDEKIPVRKTMFDSYATSDIIKSHRVLNTPSEFARENLFYVQEVGYLKSLKSHTSRREHLNSYLFFTVLSGSGQFTYCGRQHTLHANDCIFIDCNRPYSHCSSEADPWELMWVHFNGRQASCYYGFYESILPHAVFHTELQTDFITTLQTVIQLQKINDLRSEFLISKLLTDLLTLCITRNDSASSQESTEKLEQVRDYLDVHFAEKISLDSLAEEFYISKFYLAREFKKYYGVTIGDYLRTRRVTHAKELLRFTDKPIDEIAGLCGIPDSNYFSKMFRKSEGYSASEYRKKW</sequence>
<dbReference type="InterPro" id="IPR037923">
    <property type="entry name" value="HTH-like"/>
</dbReference>
<dbReference type="Proteomes" id="UP000712157">
    <property type="component" value="Unassembled WGS sequence"/>
</dbReference>
<dbReference type="InterPro" id="IPR018060">
    <property type="entry name" value="HTH_AraC"/>
</dbReference>
<name>A0A949JUW5_9FIRM</name>
<evidence type="ECO:0000256" key="3">
    <source>
        <dbReference type="ARBA" id="ARBA00023163"/>
    </source>
</evidence>
<dbReference type="PANTHER" id="PTHR43280:SF28">
    <property type="entry name" value="HTH-TYPE TRANSCRIPTIONAL ACTIVATOR RHAS"/>
    <property type="match status" value="1"/>
</dbReference>
<feature type="domain" description="HTH araC/xylS-type" evidence="4">
    <location>
        <begin position="204"/>
        <end position="302"/>
    </location>
</feature>
<dbReference type="GO" id="GO:0043565">
    <property type="term" value="F:sequence-specific DNA binding"/>
    <property type="evidence" value="ECO:0007669"/>
    <property type="project" value="InterPro"/>
</dbReference>
<dbReference type="SUPFAM" id="SSF46689">
    <property type="entry name" value="Homeodomain-like"/>
    <property type="match status" value="2"/>
</dbReference>
<keyword evidence="3" id="KW-0804">Transcription</keyword>
<dbReference type="PANTHER" id="PTHR43280">
    <property type="entry name" value="ARAC-FAMILY TRANSCRIPTIONAL REGULATOR"/>
    <property type="match status" value="1"/>
</dbReference>
<evidence type="ECO:0000313" key="5">
    <source>
        <dbReference type="EMBL" id="MBU9735578.1"/>
    </source>
</evidence>
<comment type="caution">
    <text evidence="5">The sequence shown here is derived from an EMBL/GenBank/DDBJ whole genome shotgun (WGS) entry which is preliminary data.</text>
</comment>
<dbReference type="SMART" id="SM00342">
    <property type="entry name" value="HTH_ARAC"/>
    <property type="match status" value="1"/>
</dbReference>
<evidence type="ECO:0000256" key="1">
    <source>
        <dbReference type="ARBA" id="ARBA00023015"/>
    </source>
</evidence>
<dbReference type="PROSITE" id="PS01124">
    <property type="entry name" value="HTH_ARAC_FAMILY_2"/>
    <property type="match status" value="1"/>
</dbReference>
<reference evidence="5" key="1">
    <citation type="submission" date="2021-06" db="EMBL/GenBank/DDBJ databases">
        <title>Description of novel taxa of the family Lachnospiraceae.</title>
        <authorList>
            <person name="Chaplin A.V."/>
            <person name="Sokolova S.R."/>
            <person name="Pikina A.P."/>
            <person name="Korzhanova M."/>
            <person name="Belova V."/>
            <person name="Korostin D."/>
            <person name="Efimov B.A."/>
        </authorList>
    </citation>
    <scope>NUCLEOTIDE SEQUENCE</scope>
    <source>
        <strain evidence="5">ASD5720</strain>
    </source>
</reference>
<evidence type="ECO:0000313" key="6">
    <source>
        <dbReference type="Proteomes" id="UP000712157"/>
    </source>
</evidence>
<dbReference type="Pfam" id="PF12833">
    <property type="entry name" value="HTH_18"/>
    <property type="match status" value="1"/>
</dbReference>
<dbReference type="Gene3D" id="2.60.120.280">
    <property type="entry name" value="Regulatory protein AraC"/>
    <property type="match status" value="1"/>
</dbReference>